<proteinExistence type="predicted"/>
<protein>
    <submittedName>
        <fullName evidence="1">C protein</fullName>
    </submittedName>
</protein>
<evidence type="ECO:0000313" key="2">
    <source>
        <dbReference type="Proteomes" id="UP000135107"/>
    </source>
</evidence>
<dbReference type="RefSeq" id="YP_001249274.1">
    <property type="nucleotide sequence ID" value="NC_009489.1"/>
</dbReference>
<reference evidence="1 2" key="2">
    <citation type="journal article" date="2007" name="J. Gen. Virol.">
        <title>Mapuera virus, a rubulavirus that inhibits interferon signalling in a wide variety of mammalian cells without degrading STATs.</title>
        <authorList>
            <person name="Hagmaier K."/>
            <person name="Stock N."/>
            <person name="Precious B."/>
            <person name="Childs K."/>
            <person name="Wang L.F."/>
            <person name="Goodbourn S."/>
            <person name="Randall R.E."/>
        </authorList>
    </citation>
    <scope>NUCLEOTIDE SEQUENCE [LARGE SCALE GENOMIC DNA]</scope>
    <source>
        <strain evidence="1">BeAnn 370284</strain>
    </source>
</reference>
<keyword evidence="2" id="KW-1185">Reference proteome</keyword>
<sequence length="92" mass="10515">MTYSVQGWTPSSSLQIKSQSRMMLMALQRTAPRKLRMDPTPAQAIQHRCKVQNQRATEFTHLFLLHLLCPLQGTLARELTIQFSMTTLDVGK</sequence>
<accession>A3R043</accession>
<reference evidence="1 2" key="1">
    <citation type="journal article" date="2007" name="Arch. Virol.">
        <title>Full-length genome sequence and genetic relationship of two paramyxoviruses isolated from bat and pigs in the Americas.</title>
        <authorList>
            <person name="Wang L.F."/>
            <person name="Hansson E."/>
            <person name="Yu M."/>
            <person name="Chua K.B."/>
            <person name="Mathe N."/>
            <person name="Crameri G."/>
            <person name="Rima B.K."/>
            <person name="Moreno-Lopez J."/>
            <person name="Eaton B.T."/>
        </authorList>
    </citation>
    <scope>NUCLEOTIDE SEQUENCE [LARGE SCALE GENOMIC DNA]</scope>
    <source>
        <strain evidence="1">BeAnn 370284</strain>
    </source>
</reference>
<gene>
    <name evidence="1" type="primary">P/V</name>
</gene>
<dbReference type="Proteomes" id="UP000135107">
    <property type="component" value="Segment"/>
</dbReference>
<organism evidence="1 2">
    <name type="scientific">Orthorubulavirus mapueraense</name>
    <dbReference type="NCBI Taxonomy" id="3052559"/>
    <lineage>
        <taxon>Viruses</taxon>
        <taxon>Riboviria</taxon>
        <taxon>Orthornavirae</taxon>
        <taxon>Negarnaviricota</taxon>
        <taxon>Haploviricotina</taxon>
        <taxon>Monjiviricetes</taxon>
        <taxon>Mononegavirales</taxon>
        <taxon>Paramyxoviridae</taxon>
        <taxon>Rubulavirinae</taxon>
        <taxon>Orthorubulavirus</taxon>
    </lineage>
</organism>
<evidence type="ECO:0000313" key="1">
    <source>
        <dbReference type="EMBL" id="ABL84842.1"/>
    </source>
</evidence>
<dbReference type="EMBL" id="EF095490">
    <property type="protein sequence ID" value="ABL84842.1"/>
    <property type="molecule type" value="Viral_cRNA"/>
</dbReference>
<name>A3R043_9MONO</name>
<dbReference type="GeneID" id="5176409"/>